<comment type="caution">
    <text evidence="2">The sequence shown here is derived from an EMBL/GenBank/DDBJ whole genome shotgun (WGS) entry which is preliminary data.</text>
</comment>
<gene>
    <name evidence="2" type="ORF">CFP56_005920</name>
</gene>
<dbReference type="AlphaFoldDB" id="A0AAW0M8C7"/>
<name>A0AAW0M8C7_QUESU</name>
<keyword evidence="1" id="KW-0812">Transmembrane</keyword>
<organism evidence="2">
    <name type="scientific">Quercus suber</name>
    <name type="common">Cork oak</name>
    <dbReference type="NCBI Taxonomy" id="58331"/>
    <lineage>
        <taxon>Eukaryota</taxon>
        <taxon>Viridiplantae</taxon>
        <taxon>Streptophyta</taxon>
        <taxon>Embryophyta</taxon>
        <taxon>Tracheophyta</taxon>
        <taxon>Spermatophyta</taxon>
        <taxon>Magnoliopsida</taxon>
        <taxon>eudicotyledons</taxon>
        <taxon>Gunneridae</taxon>
        <taxon>Pentapetalae</taxon>
        <taxon>rosids</taxon>
        <taxon>fabids</taxon>
        <taxon>Fagales</taxon>
        <taxon>Fagaceae</taxon>
        <taxon>Quercus</taxon>
    </lineage>
</organism>
<proteinExistence type="predicted"/>
<keyword evidence="1" id="KW-1133">Transmembrane helix</keyword>
<accession>A0AAW0M8C7</accession>
<feature type="transmembrane region" description="Helical" evidence="1">
    <location>
        <begin position="35"/>
        <end position="58"/>
    </location>
</feature>
<reference evidence="2" key="1">
    <citation type="submission" date="2017-12" db="EMBL/GenBank/DDBJ databases">
        <authorList>
            <person name="Barbosa P."/>
            <person name="Usie A."/>
            <person name="Ramos A.M."/>
        </authorList>
    </citation>
    <scope>NUCLEOTIDE SEQUENCE</scope>
    <source>
        <strain evidence="2">HL8</strain>
        <tissue evidence="2">Leaves</tissue>
    </source>
</reference>
<reference evidence="2" key="3">
    <citation type="submission" date="2023-07" db="EMBL/GenBank/DDBJ databases">
        <title>An improved reference 1 genome and first organelle genomes of Quercus suber.</title>
        <authorList>
            <consortium name="Genosuber Consortium"/>
            <person name="Usie A."/>
            <person name="Serra O."/>
            <person name="Barros P."/>
        </authorList>
    </citation>
    <scope>NUCLEOTIDE SEQUENCE</scope>
    <source>
        <strain evidence="2">HL8</strain>
        <tissue evidence="2">Leaves</tissue>
    </source>
</reference>
<reference evidence="2" key="2">
    <citation type="journal article" date="2018" name="Sci. Data">
        <title>The draft genome sequence of cork oak.</title>
        <authorList>
            <person name="Ramos A.M."/>
            <person name="Usie A."/>
            <person name="Barbosa P."/>
            <person name="Barros P.M."/>
            <person name="Capote T."/>
            <person name="Chaves I."/>
            <person name="Simoes F."/>
            <person name="Abreu I."/>
            <person name="Carrasquinho I."/>
            <person name="Faro C."/>
            <person name="Guimaraes J.B."/>
            <person name="Mendonca D."/>
            <person name="Nobrega F."/>
            <person name="Rodrigues L."/>
            <person name="Saibo N.J.M."/>
            <person name="Varela M.C."/>
            <person name="Egas C."/>
            <person name="Matos J."/>
            <person name="Miguel C.M."/>
            <person name="Oliveira M.M."/>
            <person name="Ricardo C.P."/>
            <person name="Goncalves S."/>
        </authorList>
    </citation>
    <scope>NUCLEOTIDE SEQUENCE [LARGE SCALE GENOMIC DNA]</scope>
    <source>
        <strain evidence="2">HL8</strain>
    </source>
</reference>
<keyword evidence="1" id="KW-0472">Membrane</keyword>
<protein>
    <submittedName>
        <fullName evidence="2">Uncharacterized protein</fullName>
    </submittedName>
</protein>
<sequence length="79" mass="9490">MEAEARELERIAKCRAENSWLALWIDEEKVYKYRVALIMSWIVLGVYFCIFYCIWGPWTDAMFAMFDTVSMPCFIKLYI</sequence>
<evidence type="ECO:0000313" key="2">
    <source>
        <dbReference type="EMBL" id="KAK7859538.1"/>
    </source>
</evidence>
<dbReference type="EMBL" id="PKMF04000012">
    <property type="protein sequence ID" value="KAK7859538.1"/>
    <property type="molecule type" value="Genomic_DNA"/>
</dbReference>
<evidence type="ECO:0000256" key="1">
    <source>
        <dbReference type="SAM" id="Phobius"/>
    </source>
</evidence>